<evidence type="ECO:0000313" key="5">
    <source>
        <dbReference type="EMBL" id="HJG80831.1"/>
    </source>
</evidence>
<organism evidence="5 6">
    <name type="scientific">Brevibacterium senegalense</name>
    <dbReference type="NCBI Taxonomy" id="1033736"/>
    <lineage>
        <taxon>Bacteria</taxon>
        <taxon>Bacillati</taxon>
        <taxon>Actinomycetota</taxon>
        <taxon>Actinomycetes</taxon>
        <taxon>Micrococcales</taxon>
        <taxon>Brevibacteriaceae</taxon>
        <taxon>Brevibacterium</taxon>
    </lineage>
</organism>
<reference evidence="5" key="2">
    <citation type="submission" date="2021-09" db="EMBL/GenBank/DDBJ databases">
        <authorList>
            <person name="Gilroy R."/>
        </authorList>
    </citation>
    <scope>NUCLEOTIDE SEQUENCE</scope>
    <source>
        <strain evidence="5">ChiGjej5B5-7349</strain>
    </source>
</reference>
<accession>A0A921SP86</accession>
<comment type="caution">
    <text evidence="5">The sequence shown here is derived from an EMBL/GenBank/DDBJ whole genome shotgun (WGS) entry which is preliminary data.</text>
</comment>
<keyword evidence="3" id="KW-0732">Signal</keyword>
<feature type="region of interest" description="Disordered" evidence="2">
    <location>
        <begin position="180"/>
        <end position="216"/>
    </location>
</feature>
<feature type="chain" id="PRO_5039393700" evidence="3">
    <location>
        <begin position="22"/>
        <end position="345"/>
    </location>
</feature>
<dbReference type="InterPro" id="IPR050902">
    <property type="entry name" value="ABC_Transporter_SBP"/>
</dbReference>
<feature type="domain" description="Fe/B12 periplasmic-binding" evidence="4">
    <location>
        <begin position="40"/>
        <end position="342"/>
    </location>
</feature>
<dbReference type="PANTHER" id="PTHR30535:SF34">
    <property type="entry name" value="MOLYBDATE-BINDING PROTEIN MOLA"/>
    <property type="match status" value="1"/>
</dbReference>
<reference evidence="5" key="1">
    <citation type="journal article" date="2021" name="PeerJ">
        <title>Extensive microbial diversity within the chicken gut microbiome revealed by metagenomics and culture.</title>
        <authorList>
            <person name="Gilroy R."/>
            <person name="Ravi A."/>
            <person name="Getino M."/>
            <person name="Pursley I."/>
            <person name="Horton D.L."/>
            <person name="Alikhan N.F."/>
            <person name="Baker D."/>
            <person name="Gharbi K."/>
            <person name="Hall N."/>
            <person name="Watson M."/>
            <person name="Adriaenssens E.M."/>
            <person name="Foster-Nyarko E."/>
            <person name="Jarju S."/>
            <person name="Secka A."/>
            <person name="Antonio M."/>
            <person name="Oren A."/>
            <person name="Chaudhuri R.R."/>
            <person name="La Ragione R."/>
            <person name="Hildebrand F."/>
            <person name="Pallen M.J."/>
        </authorList>
    </citation>
    <scope>NUCLEOTIDE SEQUENCE</scope>
    <source>
        <strain evidence="5">ChiGjej5B5-7349</strain>
    </source>
</reference>
<dbReference type="PROSITE" id="PS51257">
    <property type="entry name" value="PROKAR_LIPOPROTEIN"/>
    <property type="match status" value="1"/>
</dbReference>
<dbReference type="AlphaFoldDB" id="A0A921SP86"/>
<dbReference type="InterPro" id="IPR002491">
    <property type="entry name" value="ABC_transptr_periplasmic_BD"/>
</dbReference>
<evidence type="ECO:0000313" key="6">
    <source>
        <dbReference type="Proteomes" id="UP000784435"/>
    </source>
</evidence>
<evidence type="ECO:0000256" key="3">
    <source>
        <dbReference type="SAM" id="SignalP"/>
    </source>
</evidence>
<dbReference type="Gene3D" id="3.40.50.1980">
    <property type="entry name" value="Nitrogenase molybdenum iron protein domain"/>
    <property type="match status" value="2"/>
</dbReference>
<name>A0A921SP86_9MICO</name>
<comment type="similarity">
    <text evidence="1">Belongs to the bacterial solute-binding protein 8 family.</text>
</comment>
<dbReference type="SUPFAM" id="SSF53807">
    <property type="entry name" value="Helical backbone' metal receptor"/>
    <property type="match status" value="2"/>
</dbReference>
<evidence type="ECO:0000259" key="4">
    <source>
        <dbReference type="PROSITE" id="PS50983"/>
    </source>
</evidence>
<gene>
    <name evidence="5" type="ORF">K8V08_10515</name>
</gene>
<dbReference type="EMBL" id="DYUK01000226">
    <property type="protein sequence ID" value="HJG80831.1"/>
    <property type="molecule type" value="Genomic_DNA"/>
</dbReference>
<protein>
    <submittedName>
        <fullName evidence="5">ABC transporter substrate-binding protein</fullName>
    </submittedName>
</protein>
<feature type="signal peptide" evidence="3">
    <location>
        <begin position="1"/>
        <end position="21"/>
    </location>
</feature>
<evidence type="ECO:0000256" key="2">
    <source>
        <dbReference type="SAM" id="MobiDB-lite"/>
    </source>
</evidence>
<dbReference type="CDD" id="cd00636">
    <property type="entry name" value="TroA-like"/>
    <property type="match status" value="1"/>
</dbReference>
<dbReference type="Proteomes" id="UP000784435">
    <property type="component" value="Unassembled WGS sequence"/>
</dbReference>
<dbReference type="Pfam" id="PF01497">
    <property type="entry name" value="Peripla_BP_2"/>
    <property type="match status" value="1"/>
</dbReference>
<dbReference type="PROSITE" id="PS50983">
    <property type="entry name" value="FE_B12_PBP"/>
    <property type="match status" value="1"/>
</dbReference>
<proteinExistence type="inferred from homology"/>
<dbReference type="PANTHER" id="PTHR30535">
    <property type="entry name" value="VITAMIN B12-BINDING PROTEIN"/>
    <property type="match status" value="1"/>
</dbReference>
<sequence length="345" mass="34230">MPTPSRTISAIAALAVLALTACTPTSDGEATAASAEQPTRIVAVSSDVSDMALLLAGPERMAAVSESSRSPHMGMLPDLAQQVEATIPAGVEPDVEQILSHSPDLVLTTARHAGERTAGDQLADAGVESLALSSDDFATPEAYADALLRVGEALGEEDEATKQADALLEGIQEIDAEAAQTPAAGDTPAAGASSDAEAGQTPAAADPSAAGDSSGAGEAPRVLALMARGGTVMAMDSGLMLPGLAVRAGAVDAAADAGLTGTAPLDAELLVKADPDIILLEDFMGAGEEPFAQLLEAAAVQRVPAVASGEVHVVPMTEASAVAGIHLPDGYRTVAGIVSSASAGD</sequence>
<evidence type="ECO:0000256" key="1">
    <source>
        <dbReference type="ARBA" id="ARBA00008814"/>
    </source>
</evidence>